<protein>
    <submittedName>
        <fullName evidence="1">Uncharacterized protein</fullName>
    </submittedName>
</protein>
<sequence>MTHAHITAPQPLLSTTVRAIAAIGVAAVIGLVGAGTAQASHTAVETCAQSFARTAHVQVVQLPKVEVVARRAA</sequence>
<dbReference type="AlphaFoldDB" id="A0A844AYX4"/>
<dbReference type="RefSeq" id="WP_153586860.1">
    <property type="nucleotide sequence ID" value="NZ_WJBU01000026.1"/>
</dbReference>
<comment type="caution">
    <text evidence="1">The sequence shown here is derived from an EMBL/GenBank/DDBJ whole genome shotgun (WGS) entry which is preliminary data.</text>
</comment>
<gene>
    <name evidence="1" type="ORF">GHT07_19955</name>
</gene>
<evidence type="ECO:0000313" key="1">
    <source>
        <dbReference type="EMBL" id="MRD49555.1"/>
    </source>
</evidence>
<name>A0A844AYX4_9BURK</name>
<evidence type="ECO:0000313" key="2">
    <source>
        <dbReference type="Proteomes" id="UP000487350"/>
    </source>
</evidence>
<organism evidence="1 2">
    <name type="scientific">Caenimonas koreensis DSM 17982</name>
    <dbReference type="NCBI Taxonomy" id="1121255"/>
    <lineage>
        <taxon>Bacteria</taxon>
        <taxon>Pseudomonadati</taxon>
        <taxon>Pseudomonadota</taxon>
        <taxon>Betaproteobacteria</taxon>
        <taxon>Burkholderiales</taxon>
        <taxon>Comamonadaceae</taxon>
        <taxon>Caenimonas</taxon>
    </lineage>
</organism>
<accession>A0A844AYX4</accession>
<proteinExistence type="predicted"/>
<dbReference type="Proteomes" id="UP000487350">
    <property type="component" value="Unassembled WGS sequence"/>
</dbReference>
<reference evidence="1 2" key="1">
    <citation type="submission" date="2019-11" db="EMBL/GenBank/DDBJ databases">
        <title>Caenimonas koreensis gen. nov., sp. nov., isolated from activated sludge.</title>
        <authorList>
            <person name="Seung H.R."/>
        </authorList>
    </citation>
    <scope>NUCLEOTIDE SEQUENCE [LARGE SCALE GENOMIC DNA]</scope>
    <source>
        <strain evidence="1 2">EMB320</strain>
    </source>
</reference>
<keyword evidence="2" id="KW-1185">Reference proteome</keyword>
<dbReference type="EMBL" id="WJBU01000026">
    <property type="protein sequence ID" value="MRD49555.1"/>
    <property type="molecule type" value="Genomic_DNA"/>
</dbReference>